<feature type="region of interest" description="Disordered" evidence="2">
    <location>
        <begin position="2409"/>
        <end position="2440"/>
    </location>
</feature>
<evidence type="ECO:0000313" key="4">
    <source>
        <dbReference type="WBParaSite" id="Gr19_v10_g12426.t2"/>
    </source>
</evidence>
<dbReference type="PANTHER" id="PTHR23159">
    <property type="entry name" value="CENTROSOMAL PROTEIN 2"/>
    <property type="match status" value="1"/>
</dbReference>
<keyword evidence="1" id="KW-0175">Coiled coil</keyword>
<feature type="compositionally biased region" description="Basic residues" evidence="2">
    <location>
        <begin position="1338"/>
        <end position="1348"/>
    </location>
</feature>
<proteinExistence type="predicted"/>
<sequence>MRVWIFGPSEQCHSNPQLSSSSTATLSLPMPLQRHSTGSLATAEKSPRKGILKRPQTFNMGIHCPLMVLPRNPTESPATEQNHLKPLSDDRKEKKEQRGKTEEEDKMTQRVEFSDKNAVFGDTTTDTEAGADALNIRKHLSASRKNTTAIVSPVVRSNGGQRPNDSMGDDVRSGRALSEESSEDSKSGGVSHIVGKWWFGKTTKFVVHCDRRGCSAGHSSREGTPTADGQSQQKSTDDAYLTPTQRKQREINALKKELRRSQVLCRDKERHLSQLKEKLDEIERLMASSSSTQMVQCARLKQRLAELENEFTGEREALIDRHEHRIRQMNQEMTDLRTEIARKNNEIDQLIVNHVERRDRAVQVNFSDFEQLHQKHRESHSSAPFSPSLVPATALGWAPPDSERTVEYSENVPFGGEEKRANRPMVQSQMPLLGASKSAPVSPSRGPPDVHQHTDPQLLATLDAYRSETVVWRTRTAQLELILQDLLLREGVTARGVTMAKVPIPAEAETAKGHQLQPTNEANESFNRQQMHSSSMDTIAEATPQQTTAPTTIASVPVGECQRKECVERWNRCDAEQQRMMERANRLEKELSDLRARNRETKDKLAKLNTQLNNLNAEHARLVELAESRLCEIKAIQMALNGTQVERDKLEQALAYIERRCHAMEHIGLDQGDVFTFRSSKSAQTTLTAKTLGYNEKELDELQIRVRALQVAFTEDKANMGDQLKDLEQMLNMKTELVAALTGQLENAAKSVRSEDERHQWERDAFSGRIEELSRTAERVPILESELERARGEKSICELRLRRLEEEAGERMERVLAEAMRSSKMNEKYWLEREQKGVTDERMGWQLERLELAHRLRSAIEHTSVLNARLNCPRRDAQCDVRPRTNNKYVICRPNNHDKEVEADLKDLKTERMKEALRTLEAERRWMRSEMDKMERRIADRIGERDFRRPQHKKRTTLLPDLTVVFHSGSDVVQLGEHNFDCDNDLEEDKQQISVFSLPDVLNHSDTFFRPIGRAEILQETLTSKNMVSSPHELSLQLLTVDGRDKHDERSHSEPMKLEVGEKVETNTKITDEGPEPSQVFNIIEQQQQFSCDELMYDQFRALRERFHEFLYALMGRDSFAGESAATVQRETDQLFEQLDGWLHAMAEGERSRTELRGRVETIQREKDQLREQLALVELEMFRTEPRQTACEQWATLSGQKIGRSTSDEQLSHGGGPPLSERQLRRWKQIADTTFREVNHLRKRLTSAEADRLLLRNRLAILRGELAMEKCQKRRSWEGDSHAKWSKRRGSVDRLFGLNAHGETLASYNRWLGGDRWQSVPKLDDNDEEGSVAAGHQQRQKTVTRRRRDSGGKETAIVHEALRRQLVEAKSLELNKVKTEHELLRQENMMYEQKCDDIDRERQQMYLIMFRKGQQAANMELGGDEVIVDTASELQVVLRFLHDAFFYYLLNKGSAREHMQAIMTMLNFTAEQKEQVSRRRGKSRPQHKKRTTLLPDLTVVFHSGSDVVQLGEHNFDCDNDLEEDKQQISVFSLPDVLNHSDTFFRPIGRAEILQETLTSKNMVSSPHELSLQLLTVDGRDKHDERSHSEPMKLEVGEKVETNTKITDEGPEPSQVFNIIEQQQQFSCDELMYDQFRALRERFHEFLYALMGRDSFAGESAATVQRETDQLFEQLDGWLHAMAEGERSRTELRGRVETIQREKDQLREQLALVELEMFRTEPRQTACEQWATLSGQKIGRSTSDEQLSHGGGPPLSERQLRRWKQIADTTFREVNHLRKRLTSAEADRLLLRNRLAILRGELAMEKCQKRRSWEGDSHAKWSKRRGSVDRLFGLNAHGETLASYNRWLGGDRWQSVPKLDDNDEEGSVAAGHQQRQKTVTRRRRDSGGKETAIVHEALRRQLVDMRKRIELIEQRREEEVEAKSLELNKVKTEHELLRQENMMYEQKCDDIDRERQQMYLIMFRKGQQAANMELGGDEVIVDTASELQVVLRFLHDAFFYYLLNKGSAREHMQAIMTMLNFTAEQKEQVSRRRGKSRPQHKKRTTLLPDLTVVFHSGSDVVQLGEHNFDCDNDLEEDKQQISVFSLPDVLNHSDTFFRPIGRAEILQETLTSKNMVSSPHELSLQLLTVDGRDKHDERSHSEPMKLEVGEKVETNTKITDEGPEPSQVFNIIEQQQQFSCDELMYDQFRALRERFHEFLYALMGRDSFAGESAATVQRETDQLFEQLDGWLHAMAEGERSRTELRGRVETIQREKDQLREQLALVELEMFRTEPRQTACEQWATLSGQKIGRSTSDEQLSHGGGPPLSERQLRRWKQIADTTFREVNHLRKRLTSAEADRLLLRNRLAILRGELAMEKCQKRRSWEGDSHAKWSKRRGSVDRLFGLNAHGETLASYNRWLGGDRWQSVPKLDDNDEEGSVAAGHQQRQKTVTRRRRDSGGKETAIVHEALRRQLVDMRKRIELIEQRREEEVEAKSLELNKVKTEHELLRQENMMYEQKCDDIDRERQQMYLIMFRKGQQAANMELGGDEVIVDTASELQVVLRFLHDAFFYYLLNKGSAREHMQAIMTMLNFTAEQKEQVSRRRGKSY</sequence>
<feature type="compositionally biased region" description="Basic residues" evidence="2">
    <location>
        <begin position="1873"/>
        <end position="1883"/>
    </location>
</feature>
<name>A0A914H1Q6_GLORO</name>
<feature type="region of interest" description="Disordered" evidence="2">
    <location>
        <begin position="1857"/>
        <end position="1888"/>
    </location>
</feature>
<feature type="region of interest" description="Disordered" evidence="2">
    <location>
        <begin position="214"/>
        <end position="246"/>
    </location>
</feature>
<feature type="coiled-coil region" evidence="1">
    <location>
        <begin position="1688"/>
        <end position="1715"/>
    </location>
</feature>
<feature type="region of interest" description="Disordered" evidence="2">
    <location>
        <begin position="1324"/>
        <end position="1353"/>
    </location>
</feature>
<feature type="coiled-coil region" evidence="1">
    <location>
        <begin position="2240"/>
        <end position="2267"/>
    </location>
</feature>
<reference evidence="4" key="1">
    <citation type="submission" date="2022-11" db="UniProtKB">
        <authorList>
            <consortium name="WormBaseParasite"/>
        </authorList>
    </citation>
    <scope>IDENTIFICATION</scope>
</reference>
<feature type="coiled-coil region" evidence="1">
    <location>
        <begin position="577"/>
        <end position="660"/>
    </location>
</feature>
<feature type="compositionally biased region" description="Basic and acidic residues" evidence="2">
    <location>
        <begin position="82"/>
        <end position="110"/>
    </location>
</feature>
<accession>A0A914H1Q6</accession>
<feature type="coiled-coil region" evidence="1">
    <location>
        <begin position="1367"/>
        <end position="1401"/>
    </location>
</feature>
<feature type="coiled-coil region" evidence="1">
    <location>
        <begin position="2446"/>
        <end position="2505"/>
    </location>
</feature>
<feature type="coiled-coil region" evidence="1">
    <location>
        <begin position="1894"/>
        <end position="1953"/>
    </location>
</feature>
<dbReference type="Proteomes" id="UP000887572">
    <property type="component" value="Unplaced"/>
</dbReference>
<feature type="coiled-coil region" evidence="1">
    <location>
        <begin position="1153"/>
        <end position="1180"/>
    </location>
</feature>
<feature type="region of interest" description="Disordered" evidence="2">
    <location>
        <begin position="68"/>
        <end position="110"/>
    </location>
</feature>
<evidence type="ECO:0000256" key="1">
    <source>
        <dbReference type="SAM" id="Coils"/>
    </source>
</evidence>
<feature type="compositionally biased region" description="Basic residues" evidence="2">
    <location>
        <begin position="2425"/>
        <end position="2435"/>
    </location>
</feature>
<dbReference type="PANTHER" id="PTHR23159:SF31">
    <property type="entry name" value="CENTROSOME-ASSOCIATED PROTEIN CEP250 ISOFORM X1"/>
    <property type="match status" value="1"/>
</dbReference>
<evidence type="ECO:0000256" key="2">
    <source>
        <dbReference type="SAM" id="MobiDB-lite"/>
    </source>
</evidence>
<organism evidence="3 4">
    <name type="scientific">Globodera rostochiensis</name>
    <name type="common">Golden nematode worm</name>
    <name type="synonym">Heterodera rostochiensis</name>
    <dbReference type="NCBI Taxonomy" id="31243"/>
    <lineage>
        <taxon>Eukaryota</taxon>
        <taxon>Metazoa</taxon>
        <taxon>Ecdysozoa</taxon>
        <taxon>Nematoda</taxon>
        <taxon>Chromadorea</taxon>
        <taxon>Rhabditida</taxon>
        <taxon>Tylenchina</taxon>
        <taxon>Tylenchomorpha</taxon>
        <taxon>Tylenchoidea</taxon>
        <taxon>Heteroderidae</taxon>
        <taxon>Heteroderinae</taxon>
        <taxon>Globodera</taxon>
    </lineage>
</organism>
<keyword evidence="3" id="KW-1185">Reference proteome</keyword>
<feature type="region of interest" description="Disordered" evidence="2">
    <location>
        <begin position="147"/>
        <end position="190"/>
    </location>
</feature>
<protein>
    <submittedName>
        <fullName evidence="4">GRIP domain-containing protein</fullName>
    </submittedName>
</protein>
<evidence type="ECO:0000313" key="3">
    <source>
        <dbReference type="Proteomes" id="UP000887572"/>
    </source>
</evidence>
<feature type="region of interest" description="Disordered" evidence="2">
    <location>
        <begin position="32"/>
        <end position="51"/>
    </location>
</feature>
<dbReference type="WBParaSite" id="Gr19_v10_g12426.t2">
    <property type="protein sequence ID" value="Gr19_v10_g12426.t2"/>
    <property type="gene ID" value="Gr19_v10_g12426"/>
</dbReference>